<dbReference type="PANTHER" id="PTHR43818">
    <property type="entry name" value="BCDNA.GH03377"/>
    <property type="match status" value="1"/>
</dbReference>
<organism evidence="3 4">
    <name type="scientific">Rhodohalobacter sulfatireducens</name>
    <dbReference type="NCBI Taxonomy" id="2911366"/>
    <lineage>
        <taxon>Bacteria</taxon>
        <taxon>Pseudomonadati</taxon>
        <taxon>Balneolota</taxon>
        <taxon>Balneolia</taxon>
        <taxon>Balneolales</taxon>
        <taxon>Balneolaceae</taxon>
        <taxon>Rhodohalobacter</taxon>
    </lineage>
</organism>
<dbReference type="Gene3D" id="3.30.360.10">
    <property type="entry name" value="Dihydrodipicolinate Reductase, domain 2"/>
    <property type="match status" value="1"/>
</dbReference>
<dbReference type="InterPro" id="IPR036291">
    <property type="entry name" value="NAD(P)-bd_dom_sf"/>
</dbReference>
<evidence type="ECO:0000313" key="4">
    <source>
        <dbReference type="Proteomes" id="UP001165366"/>
    </source>
</evidence>
<protein>
    <submittedName>
        <fullName evidence="3">Gfo/Idh/MocA family oxidoreductase</fullName>
    </submittedName>
</protein>
<dbReference type="InterPro" id="IPR000683">
    <property type="entry name" value="Gfo/Idh/MocA-like_OxRdtase_N"/>
</dbReference>
<dbReference type="Gene3D" id="3.40.50.720">
    <property type="entry name" value="NAD(P)-binding Rossmann-like Domain"/>
    <property type="match status" value="1"/>
</dbReference>
<dbReference type="PANTHER" id="PTHR43818:SF12">
    <property type="entry name" value="NADH-DEPENDENT DEHYDROGENASE-RELATED"/>
    <property type="match status" value="1"/>
</dbReference>
<comment type="caution">
    <text evidence="3">The sequence shown here is derived from an EMBL/GenBank/DDBJ whole genome shotgun (WGS) entry which is preliminary data.</text>
</comment>
<dbReference type="SUPFAM" id="SSF55347">
    <property type="entry name" value="Glyceraldehyde-3-phosphate dehydrogenase-like, C-terminal domain"/>
    <property type="match status" value="1"/>
</dbReference>
<dbReference type="Pfam" id="PF22725">
    <property type="entry name" value="GFO_IDH_MocA_C3"/>
    <property type="match status" value="1"/>
</dbReference>
<gene>
    <name evidence="3" type="ORF">L6773_15405</name>
</gene>
<sequence>MSINRKQFLEMTAALAGSSIMTSTMPWFSIFNNPAPIGKDASDRVRLGVIGVGSRGTGLVQNLQELEKTMNIEIAAVCDNYEPHYDRAIELTGGNAEAFLDYREMLEEVDLDGVVIATPLYEHAQMTMDAMQAGLHVYCEKAMARHLEDVKAMYETHLEEDKILLIGHQRLFNPVYLQSMEKIKRGDLGPLVMMRGWWTRNTDWVFYDNTGGRGTELDRRLNWRFYEDLSAGMISELGSHHFQVANWVLGSPPESVMGSGSINYFDDGREVYDNFGLIFRYPDNIHFVYDCITSNKHNGVQVQVMGNDGTLELESNMQYQENPPEPPAMQKLVECIEQNKNEAIPIGGATWVLNSPVRMGGEYITPEYDMNDTLLYLEGFVNFIRKGIAPEKLTKEGYNASVWTLLAEQATKTGEMVTAPEEYILS</sequence>
<dbReference type="InterPro" id="IPR055170">
    <property type="entry name" value="GFO_IDH_MocA-like_dom"/>
</dbReference>
<evidence type="ECO:0000259" key="2">
    <source>
        <dbReference type="Pfam" id="PF22725"/>
    </source>
</evidence>
<name>A0ABS9KGJ5_9BACT</name>
<dbReference type="RefSeq" id="WP_237855320.1">
    <property type="nucleotide sequence ID" value="NZ_JAKLWS010000023.1"/>
</dbReference>
<dbReference type="InterPro" id="IPR050463">
    <property type="entry name" value="Gfo/Idh/MocA_oxidrdct_glycsds"/>
</dbReference>
<proteinExistence type="predicted"/>
<feature type="domain" description="GFO/IDH/MocA-like oxidoreductase" evidence="2">
    <location>
        <begin position="180"/>
        <end position="312"/>
    </location>
</feature>
<reference evidence="3" key="1">
    <citation type="submission" date="2022-01" db="EMBL/GenBank/DDBJ databases">
        <authorList>
            <person name="Wang Y."/>
        </authorList>
    </citation>
    <scope>NUCLEOTIDE SEQUENCE</scope>
    <source>
        <strain evidence="3">WB101</strain>
    </source>
</reference>
<reference evidence="3" key="2">
    <citation type="submission" date="2024-05" db="EMBL/GenBank/DDBJ databases">
        <title>Rhodohalobacter halophilus gen. nov., sp. nov., a moderately halophilic member of the family Balneolaceae.</title>
        <authorList>
            <person name="Xia J."/>
        </authorList>
    </citation>
    <scope>NUCLEOTIDE SEQUENCE</scope>
    <source>
        <strain evidence="3">WB101</strain>
    </source>
</reference>
<accession>A0ABS9KGJ5</accession>
<dbReference type="EMBL" id="JAKLWS010000023">
    <property type="protein sequence ID" value="MCG2589963.1"/>
    <property type="molecule type" value="Genomic_DNA"/>
</dbReference>
<evidence type="ECO:0000259" key="1">
    <source>
        <dbReference type="Pfam" id="PF01408"/>
    </source>
</evidence>
<evidence type="ECO:0000313" key="3">
    <source>
        <dbReference type="EMBL" id="MCG2589963.1"/>
    </source>
</evidence>
<dbReference type="SUPFAM" id="SSF51735">
    <property type="entry name" value="NAD(P)-binding Rossmann-fold domains"/>
    <property type="match status" value="1"/>
</dbReference>
<dbReference type="Pfam" id="PF01408">
    <property type="entry name" value="GFO_IDH_MocA"/>
    <property type="match status" value="1"/>
</dbReference>
<dbReference type="Proteomes" id="UP001165366">
    <property type="component" value="Unassembled WGS sequence"/>
</dbReference>
<keyword evidence="4" id="KW-1185">Reference proteome</keyword>
<feature type="domain" description="Gfo/Idh/MocA-like oxidoreductase N-terminal" evidence="1">
    <location>
        <begin position="46"/>
        <end position="168"/>
    </location>
</feature>